<dbReference type="EMBL" id="JAQOUE010000002">
    <property type="protein sequence ID" value="MDT7043963.1"/>
    <property type="molecule type" value="Genomic_DNA"/>
</dbReference>
<reference evidence="1 2" key="1">
    <citation type="journal article" date="2023" name="ISME J.">
        <title>Cultivation and genomic characterization of novel and ubiquitous marine nitrite-oxidizing bacteria from the Nitrospirales.</title>
        <authorList>
            <person name="Mueller A.J."/>
            <person name="Daebeler A."/>
            <person name="Herbold C.W."/>
            <person name="Kirkegaard R.H."/>
            <person name="Daims H."/>
        </authorList>
    </citation>
    <scope>NUCLEOTIDE SEQUENCE [LARGE SCALE GENOMIC DNA]</scope>
    <source>
        <strain evidence="1 2">EB</strain>
    </source>
</reference>
<comment type="caution">
    <text evidence="1">The sequence shown here is derived from an EMBL/GenBank/DDBJ whole genome shotgun (WGS) entry which is preliminary data.</text>
</comment>
<organism evidence="1 2">
    <name type="scientific">Candidatus Nitronereus thalassa</name>
    <dbReference type="NCBI Taxonomy" id="3020898"/>
    <lineage>
        <taxon>Bacteria</taxon>
        <taxon>Pseudomonadati</taxon>
        <taxon>Nitrospirota</taxon>
        <taxon>Nitrospiria</taxon>
        <taxon>Nitrospirales</taxon>
        <taxon>Nitrospiraceae</taxon>
        <taxon>Candidatus Nitronereus</taxon>
    </lineage>
</organism>
<evidence type="ECO:0000313" key="1">
    <source>
        <dbReference type="EMBL" id="MDT7043963.1"/>
    </source>
</evidence>
<protein>
    <submittedName>
        <fullName evidence="1">Uncharacterized protein</fullName>
    </submittedName>
</protein>
<accession>A0ABU3KCD6</accession>
<keyword evidence="2" id="KW-1185">Reference proteome</keyword>
<dbReference type="RefSeq" id="WP_313834549.1">
    <property type="nucleotide sequence ID" value="NZ_JAQOUE010000002.1"/>
</dbReference>
<proteinExistence type="predicted"/>
<gene>
    <name evidence="1" type="ORF">PPG34_16545</name>
</gene>
<dbReference type="Proteomes" id="UP001250932">
    <property type="component" value="Unassembled WGS sequence"/>
</dbReference>
<name>A0ABU3KCD6_9BACT</name>
<evidence type="ECO:0000313" key="2">
    <source>
        <dbReference type="Proteomes" id="UP001250932"/>
    </source>
</evidence>
<sequence length="63" mass="7505">MKPDIEKYMPYLDEYDLTEDKKVQLIKDVWLIMESFVDQAWGLHPVQQCTDRHLIQAGKLNLL</sequence>